<dbReference type="OrthoDB" id="8456074at2"/>
<comment type="caution">
    <text evidence="1">The sequence shown here is derived from an EMBL/GenBank/DDBJ whole genome shotgun (WGS) entry which is preliminary data.</text>
</comment>
<dbReference type="Proteomes" id="UP000245252">
    <property type="component" value="Unassembled WGS sequence"/>
</dbReference>
<organism evidence="1 2">
    <name type="scientific">Metarhizobium album</name>
    <dbReference type="NCBI Taxonomy" id="2182425"/>
    <lineage>
        <taxon>Bacteria</taxon>
        <taxon>Pseudomonadati</taxon>
        <taxon>Pseudomonadota</taxon>
        <taxon>Alphaproteobacteria</taxon>
        <taxon>Hyphomicrobiales</taxon>
        <taxon>Rhizobiaceae</taxon>
        <taxon>Metarhizobium</taxon>
    </lineage>
</organism>
<reference evidence="1 2" key="1">
    <citation type="submission" date="2018-05" db="EMBL/GenBank/DDBJ databases">
        <title>The draft genome of strain NS-104.</title>
        <authorList>
            <person name="Hang P."/>
            <person name="Jiang J."/>
        </authorList>
    </citation>
    <scope>NUCLEOTIDE SEQUENCE [LARGE SCALE GENOMIC DNA]</scope>
    <source>
        <strain evidence="1 2">NS-104</strain>
    </source>
</reference>
<name>A0A2U2DV13_9HYPH</name>
<dbReference type="AlphaFoldDB" id="A0A2U2DV13"/>
<dbReference type="RefSeq" id="WP_109457245.1">
    <property type="nucleotide sequence ID" value="NZ_QFBC01000002.1"/>
</dbReference>
<gene>
    <name evidence="1" type="ORF">DEM27_05740</name>
</gene>
<evidence type="ECO:0000313" key="1">
    <source>
        <dbReference type="EMBL" id="PWE57142.1"/>
    </source>
</evidence>
<evidence type="ECO:0000313" key="2">
    <source>
        <dbReference type="Proteomes" id="UP000245252"/>
    </source>
</evidence>
<sequence length="76" mass="8850">MMGTHGEFFGEPRRAEWDGGVYLVRDVWFRPKPRQYAHTFIRCEYATKDEAGNQVWHECAEGVLFADIQPFEKVAA</sequence>
<proteinExistence type="predicted"/>
<protein>
    <submittedName>
        <fullName evidence="1">Uncharacterized protein</fullName>
    </submittedName>
</protein>
<dbReference type="EMBL" id="QFBC01000002">
    <property type="protein sequence ID" value="PWE57142.1"/>
    <property type="molecule type" value="Genomic_DNA"/>
</dbReference>
<accession>A0A2U2DV13</accession>
<keyword evidence="2" id="KW-1185">Reference proteome</keyword>